<dbReference type="Pfam" id="PF13563">
    <property type="entry name" value="2_5_RNA_ligase2"/>
    <property type="match status" value="1"/>
</dbReference>
<comment type="caution">
    <text evidence="1">The sequence shown here is derived from an EMBL/GenBank/DDBJ whole genome shotgun (WGS) entry which is preliminary data.</text>
</comment>
<evidence type="ECO:0008006" key="3">
    <source>
        <dbReference type="Google" id="ProtNLM"/>
    </source>
</evidence>
<dbReference type="RefSeq" id="WP_109930302.1">
    <property type="nucleotide sequence ID" value="NZ_QGNY01000004.1"/>
</dbReference>
<dbReference type="Gene3D" id="3.90.1140.10">
    <property type="entry name" value="Cyclic phosphodiesterase"/>
    <property type="match status" value="1"/>
</dbReference>
<proteinExistence type="predicted"/>
<dbReference type="EMBL" id="QGNY01000004">
    <property type="protein sequence ID" value="PWS31434.1"/>
    <property type="molecule type" value="Genomic_DNA"/>
</dbReference>
<dbReference type="PANTHER" id="PTHR40037:SF1">
    <property type="entry name" value="PHOSPHOESTERASE SAOUHSC_00951-RELATED"/>
    <property type="match status" value="1"/>
</dbReference>
<organism evidence="1 2">
    <name type="scientific">Pedobacter paludis</name>
    <dbReference type="NCBI Taxonomy" id="2203212"/>
    <lineage>
        <taxon>Bacteria</taxon>
        <taxon>Pseudomonadati</taxon>
        <taxon>Bacteroidota</taxon>
        <taxon>Sphingobacteriia</taxon>
        <taxon>Sphingobacteriales</taxon>
        <taxon>Sphingobacteriaceae</taxon>
        <taxon>Pedobacter</taxon>
    </lineage>
</organism>
<dbReference type="InterPro" id="IPR009097">
    <property type="entry name" value="Cyclic_Pdiesterase"/>
</dbReference>
<dbReference type="SUPFAM" id="SSF55144">
    <property type="entry name" value="LigT-like"/>
    <property type="match status" value="1"/>
</dbReference>
<dbReference type="PANTHER" id="PTHR40037">
    <property type="entry name" value="PHOSPHOESTERASE YJCG-RELATED"/>
    <property type="match status" value="1"/>
</dbReference>
<reference evidence="2" key="1">
    <citation type="submission" date="2018-05" db="EMBL/GenBank/DDBJ databases">
        <title>Pedobacter paludis sp. nov., isolated from wetland soil.</title>
        <authorList>
            <person name="Zhang Y."/>
        </authorList>
    </citation>
    <scope>NUCLEOTIDE SEQUENCE [LARGE SCALE GENOMIC DNA]</scope>
    <source>
        <strain evidence="2">R-8</strain>
    </source>
</reference>
<keyword evidence="2" id="KW-1185">Reference proteome</keyword>
<protein>
    <recommendedName>
        <fullName evidence="3">2'-5' RNA ligase</fullName>
    </recommendedName>
</protein>
<evidence type="ECO:0000313" key="2">
    <source>
        <dbReference type="Proteomes" id="UP000245391"/>
    </source>
</evidence>
<accession>A0A317EX98</accession>
<dbReference type="OrthoDB" id="1951600at2"/>
<dbReference type="AlphaFoldDB" id="A0A317EX98"/>
<dbReference type="Proteomes" id="UP000245391">
    <property type="component" value="Unassembled WGS sequence"/>
</dbReference>
<gene>
    <name evidence="1" type="ORF">DF947_12605</name>
</gene>
<name>A0A317EX98_9SPHI</name>
<sequence>MENLFLVCLIPPASIVEDVDVIRNEIADQFNVRESLKRPAHITLYNPVKLSSQEQEEIFFNKLDEVVFASPFTQVLKNFSSFPPHTVFIDVEHSDGIMNIQAEINKALKSLLFLEKTNQPKFNPHLTVAFKDVKPAVFPLIMDEYKERKFKRSFEVSGFSVYKHIDKRWQPFKEYAFKNPHEKPRPLSLFD</sequence>
<dbReference type="InterPro" id="IPR050580">
    <property type="entry name" value="2H_phosphoesterase_YjcG-like"/>
</dbReference>
<evidence type="ECO:0000313" key="1">
    <source>
        <dbReference type="EMBL" id="PWS31434.1"/>
    </source>
</evidence>